<evidence type="ECO:0000256" key="7">
    <source>
        <dbReference type="SAM" id="Phobius"/>
    </source>
</evidence>
<keyword evidence="1" id="KW-0813">Transport</keyword>
<evidence type="ECO:0000313" key="10">
    <source>
        <dbReference type="Proteomes" id="UP000238415"/>
    </source>
</evidence>
<keyword evidence="6" id="KW-0411">Iron-sulfur</keyword>
<keyword evidence="4" id="KW-0249">Electron transport</keyword>
<evidence type="ECO:0000256" key="4">
    <source>
        <dbReference type="ARBA" id="ARBA00022982"/>
    </source>
</evidence>
<evidence type="ECO:0000256" key="6">
    <source>
        <dbReference type="ARBA" id="ARBA00023014"/>
    </source>
</evidence>
<dbReference type="InterPro" id="IPR017896">
    <property type="entry name" value="4Fe4S_Fe-S-bd"/>
</dbReference>
<feature type="transmembrane region" description="Helical" evidence="7">
    <location>
        <begin position="12"/>
        <end position="30"/>
    </location>
</feature>
<evidence type="ECO:0000256" key="1">
    <source>
        <dbReference type="ARBA" id="ARBA00022448"/>
    </source>
</evidence>
<evidence type="ECO:0000256" key="3">
    <source>
        <dbReference type="ARBA" id="ARBA00022723"/>
    </source>
</evidence>
<sequence>MKRMKRKHLLQHWRLVVQILAFLLFVYLLISGKNKLWMLIMMAFLLITPFWGRLYCGWLCPLNTLLRPVNWLVSKKARRLAKDIPLIGKSPWLRAVIFILFLLVFLMTLRGIIKINLIVLLAPFAILTTIFFTGAAWHRYLCPFGVLFSLPAGVSRWRFHINPDRCLACGRCRRVCPAGAIAVNEAPEKSYRILPRYCLFCFACQEVCPRSSIELTAARPASSREKMTRNL</sequence>
<keyword evidence="7" id="KW-0472">Membrane</keyword>
<gene>
    <name evidence="9" type="primary">yccM</name>
    <name evidence="9" type="ORF">MOHU_27020</name>
</gene>
<dbReference type="EMBL" id="PVXM01000062">
    <property type="protein sequence ID" value="PRR68607.1"/>
    <property type="molecule type" value="Genomic_DNA"/>
</dbReference>
<reference evidence="9 10" key="1">
    <citation type="submission" date="2018-03" db="EMBL/GenBank/DDBJ databases">
        <title>Genome sequence of Moorella humiferrea DSM 23265.</title>
        <authorList>
            <person name="Poehlein A."/>
            <person name="Daniel R."/>
        </authorList>
    </citation>
    <scope>NUCLEOTIDE SEQUENCE [LARGE SCALE GENOMIC DNA]</scope>
    <source>
        <strain evidence="9 10">DSM 23265</strain>
    </source>
</reference>
<keyword evidence="3" id="KW-0479">Metal-binding</keyword>
<keyword evidence="5" id="KW-0408">Iron</keyword>
<keyword evidence="7" id="KW-1133">Transmembrane helix</keyword>
<dbReference type="PANTHER" id="PTHR30176:SF3">
    <property type="entry name" value="FERREDOXIN-TYPE PROTEIN NAPH"/>
    <property type="match status" value="1"/>
</dbReference>
<evidence type="ECO:0000313" key="9">
    <source>
        <dbReference type="EMBL" id="PRR68607.1"/>
    </source>
</evidence>
<dbReference type="Pfam" id="PF12801">
    <property type="entry name" value="Fer4_5"/>
    <property type="match status" value="1"/>
</dbReference>
<feature type="domain" description="4Fe-4S ferredoxin-type" evidence="8">
    <location>
        <begin position="157"/>
        <end position="186"/>
    </location>
</feature>
<proteinExistence type="predicted"/>
<dbReference type="PROSITE" id="PS00198">
    <property type="entry name" value="4FE4S_FER_1"/>
    <property type="match status" value="2"/>
</dbReference>
<dbReference type="PROSITE" id="PS51379">
    <property type="entry name" value="4FE4S_FER_2"/>
    <property type="match status" value="2"/>
</dbReference>
<dbReference type="PANTHER" id="PTHR30176">
    <property type="entry name" value="FERREDOXIN-TYPE PROTEIN NAPH"/>
    <property type="match status" value="1"/>
</dbReference>
<dbReference type="Gene3D" id="3.30.70.20">
    <property type="match status" value="1"/>
</dbReference>
<protein>
    <submittedName>
        <fullName evidence="9">Putative electron transport protein YccM</fullName>
    </submittedName>
</protein>
<accession>A0A2T0AJS8</accession>
<comment type="caution">
    <text evidence="9">The sequence shown here is derived from an EMBL/GenBank/DDBJ whole genome shotgun (WGS) entry which is preliminary data.</text>
</comment>
<dbReference type="SUPFAM" id="SSF54862">
    <property type="entry name" value="4Fe-4S ferredoxins"/>
    <property type="match status" value="1"/>
</dbReference>
<dbReference type="AlphaFoldDB" id="A0A2T0AJS8"/>
<keyword evidence="7" id="KW-0812">Transmembrane</keyword>
<dbReference type="Pfam" id="PF13237">
    <property type="entry name" value="Fer4_10"/>
    <property type="match status" value="1"/>
</dbReference>
<keyword evidence="2" id="KW-0004">4Fe-4S</keyword>
<dbReference type="InterPro" id="IPR017900">
    <property type="entry name" value="4Fe4S_Fe_S_CS"/>
</dbReference>
<name>A0A2T0AJS8_9FIRM</name>
<feature type="transmembrane region" description="Helical" evidence="7">
    <location>
        <begin position="36"/>
        <end position="56"/>
    </location>
</feature>
<dbReference type="Proteomes" id="UP000238415">
    <property type="component" value="Unassembled WGS sequence"/>
</dbReference>
<organism evidence="9 10">
    <name type="scientific">Neomoorella humiferrea</name>
    <dbReference type="NCBI Taxonomy" id="676965"/>
    <lineage>
        <taxon>Bacteria</taxon>
        <taxon>Bacillati</taxon>
        <taxon>Bacillota</taxon>
        <taxon>Clostridia</taxon>
        <taxon>Neomoorellales</taxon>
        <taxon>Neomoorellaceae</taxon>
        <taxon>Neomoorella</taxon>
    </lineage>
</organism>
<evidence type="ECO:0000256" key="5">
    <source>
        <dbReference type="ARBA" id="ARBA00023004"/>
    </source>
</evidence>
<dbReference type="GO" id="GO:0005886">
    <property type="term" value="C:plasma membrane"/>
    <property type="evidence" value="ECO:0007669"/>
    <property type="project" value="TreeGrafter"/>
</dbReference>
<dbReference type="GO" id="GO:0051539">
    <property type="term" value="F:4 iron, 4 sulfur cluster binding"/>
    <property type="evidence" value="ECO:0007669"/>
    <property type="project" value="UniProtKB-KW"/>
</dbReference>
<feature type="domain" description="4Fe-4S ferredoxin-type" evidence="8">
    <location>
        <begin position="189"/>
        <end position="218"/>
    </location>
</feature>
<dbReference type="InterPro" id="IPR051684">
    <property type="entry name" value="Electron_Trans/Redox"/>
</dbReference>
<evidence type="ECO:0000256" key="2">
    <source>
        <dbReference type="ARBA" id="ARBA00022485"/>
    </source>
</evidence>
<dbReference type="GO" id="GO:0046872">
    <property type="term" value="F:metal ion binding"/>
    <property type="evidence" value="ECO:0007669"/>
    <property type="project" value="UniProtKB-KW"/>
</dbReference>
<keyword evidence="10" id="KW-1185">Reference proteome</keyword>
<feature type="transmembrane region" description="Helical" evidence="7">
    <location>
        <begin position="115"/>
        <end position="137"/>
    </location>
</feature>
<evidence type="ECO:0000259" key="8">
    <source>
        <dbReference type="PROSITE" id="PS51379"/>
    </source>
</evidence>
<feature type="transmembrane region" description="Helical" evidence="7">
    <location>
        <begin position="92"/>
        <end position="109"/>
    </location>
</feature>
<dbReference type="RefSeq" id="WP_170066428.1">
    <property type="nucleotide sequence ID" value="NZ_CP136419.1"/>
</dbReference>